<evidence type="ECO:0000256" key="1">
    <source>
        <dbReference type="SAM" id="MobiDB-lite"/>
    </source>
</evidence>
<accession>A0AAV2NR55</accession>
<evidence type="ECO:0000313" key="2">
    <source>
        <dbReference type="EMBL" id="CAL1681895.1"/>
    </source>
</evidence>
<dbReference type="AlphaFoldDB" id="A0AAV2NR55"/>
<reference evidence="2" key="1">
    <citation type="submission" date="2024-04" db="EMBL/GenBank/DDBJ databases">
        <authorList>
            <consortium name="Molecular Ecology Group"/>
        </authorList>
    </citation>
    <scope>NUCLEOTIDE SEQUENCE</scope>
</reference>
<gene>
    <name evidence="2" type="ORF">LPLAT_LOCUS7818</name>
</gene>
<protein>
    <submittedName>
        <fullName evidence="2">Uncharacterized protein</fullName>
    </submittedName>
</protein>
<feature type="compositionally biased region" description="Polar residues" evidence="1">
    <location>
        <begin position="8"/>
        <end position="17"/>
    </location>
</feature>
<dbReference type="Proteomes" id="UP001497644">
    <property type="component" value="Chromosome 3"/>
</dbReference>
<sequence length="76" mass="8585">MSRVYHVTSRSVAVTSRTKTELNRHAETRSPVKPPPGWPPPAHLRRASRARSTERICAAPTSDERKLSGRKRKKVV</sequence>
<organism evidence="2 3">
    <name type="scientific">Lasius platythorax</name>
    <dbReference type="NCBI Taxonomy" id="488582"/>
    <lineage>
        <taxon>Eukaryota</taxon>
        <taxon>Metazoa</taxon>
        <taxon>Ecdysozoa</taxon>
        <taxon>Arthropoda</taxon>
        <taxon>Hexapoda</taxon>
        <taxon>Insecta</taxon>
        <taxon>Pterygota</taxon>
        <taxon>Neoptera</taxon>
        <taxon>Endopterygota</taxon>
        <taxon>Hymenoptera</taxon>
        <taxon>Apocrita</taxon>
        <taxon>Aculeata</taxon>
        <taxon>Formicoidea</taxon>
        <taxon>Formicidae</taxon>
        <taxon>Formicinae</taxon>
        <taxon>Lasius</taxon>
        <taxon>Lasius</taxon>
    </lineage>
</organism>
<evidence type="ECO:0000313" key="3">
    <source>
        <dbReference type="Proteomes" id="UP001497644"/>
    </source>
</evidence>
<feature type="compositionally biased region" description="Pro residues" evidence="1">
    <location>
        <begin position="32"/>
        <end position="42"/>
    </location>
</feature>
<feature type="compositionally biased region" description="Basic and acidic residues" evidence="1">
    <location>
        <begin position="18"/>
        <end position="30"/>
    </location>
</feature>
<keyword evidence="3" id="KW-1185">Reference proteome</keyword>
<dbReference type="EMBL" id="OZ034826">
    <property type="protein sequence ID" value="CAL1681895.1"/>
    <property type="molecule type" value="Genomic_DNA"/>
</dbReference>
<feature type="region of interest" description="Disordered" evidence="1">
    <location>
        <begin position="1"/>
        <end position="76"/>
    </location>
</feature>
<name>A0AAV2NR55_9HYME</name>
<proteinExistence type="predicted"/>